<dbReference type="GO" id="GO:0031966">
    <property type="term" value="C:mitochondrial membrane"/>
    <property type="evidence" value="ECO:0007669"/>
    <property type="project" value="UniProtKB-SubCell"/>
</dbReference>
<dbReference type="SUPFAM" id="SSF50911">
    <property type="entry name" value="Mannose 6-phosphate receptor domain"/>
    <property type="match status" value="1"/>
</dbReference>
<feature type="chain" id="PRO_5003287079" description="Autophagy-related protein 27" evidence="19">
    <location>
        <begin position="30"/>
        <end position="328"/>
    </location>
</feature>
<keyword evidence="10" id="KW-0653">Protein transport</keyword>
<dbReference type="RefSeq" id="XP_004998444.1">
    <property type="nucleotide sequence ID" value="XM_004998387.1"/>
</dbReference>
<keyword evidence="14" id="KW-0496">Mitochondrion</keyword>
<keyword evidence="12" id="KW-0072">Autophagy</keyword>
<feature type="domain" description="MRH" evidence="20">
    <location>
        <begin position="47"/>
        <end position="200"/>
    </location>
</feature>
<organism evidence="22">
    <name type="scientific">Salpingoeca rosetta (strain ATCC 50818 / BSB-021)</name>
    <dbReference type="NCBI Taxonomy" id="946362"/>
    <lineage>
        <taxon>Eukaryota</taxon>
        <taxon>Choanoflagellata</taxon>
        <taxon>Craspedida</taxon>
        <taxon>Salpingoecidae</taxon>
        <taxon>Salpingoeca</taxon>
    </lineage>
</organism>
<feature type="signal peptide" evidence="19">
    <location>
        <begin position="1"/>
        <end position="29"/>
    </location>
</feature>
<evidence type="ECO:0000256" key="8">
    <source>
        <dbReference type="ARBA" id="ARBA00022692"/>
    </source>
</evidence>
<protein>
    <recommendedName>
        <fullName evidence="6">Autophagy-related protein 27</fullName>
    </recommendedName>
</protein>
<dbReference type="Pfam" id="PF09451">
    <property type="entry name" value="ATG27"/>
    <property type="match status" value="1"/>
</dbReference>
<evidence type="ECO:0000256" key="16">
    <source>
        <dbReference type="ARBA" id="ARBA00023157"/>
    </source>
</evidence>
<dbReference type="Gene3D" id="2.70.130.10">
    <property type="entry name" value="Mannose-6-phosphate receptor binding domain"/>
    <property type="match status" value="1"/>
</dbReference>
<keyword evidence="9 19" id="KW-0732">Signal</keyword>
<keyword evidence="16" id="KW-1015">Disulfide bond</keyword>
<dbReference type="OrthoDB" id="29460at2759"/>
<name>F2TY10_SALR5</name>
<evidence type="ECO:0000256" key="1">
    <source>
        <dbReference type="ARBA" id="ARBA00004304"/>
    </source>
</evidence>
<dbReference type="GO" id="GO:0010008">
    <property type="term" value="C:endosome membrane"/>
    <property type="evidence" value="ECO:0007669"/>
    <property type="project" value="UniProtKB-SubCell"/>
</dbReference>
<dbReference type="GO" id="GO:0015031">
    <property type="term" value="P:protein transport"/>
    <property type="evidence" value="ECO:0007669"/>
    <property type="project" value="UniProtKB-KW"/>
</dbReference>
<sequence>MERRQARLPWWAVAVVAAVLLVAACPTLAQDADISDDDDAGETPEFNSCIFKTNTKDGGIAEYDISPLRISNREDLRGQTSIDVNYHVKERSEDREYDYYLNVCETLHNADRYNITPDATMAQFDKKTHYLGGVLTEARITSLADSDLRYIMGMGDARQTTIFFFCANVGLSHPVFAAESISSTQSDYYFVWNTCAACPIGSIERTHCGEKPFSPCKFLGIDTANTSPVSILFITVFALVFAYFLFGFVFNRVVRGESGADAIPHADAIVSCCGSIKTGLIFVFTCGRGGVRSAQPKGPAYQNLSTTLNLADSSESDLDDDANEQLYE</sequence>
<evidence type="ECO:0000256" key="14">
    <source>
        <dbReference type="ARBA" id="ARBA00023128"/>
    </source>
</evidence>
<dbReference type="PROSITE" id="PS51257">
    <property type="entry name" value="PROKAR_LIPOPROTEIN"/>
    <property type="match status" value="1"/>
</dbReference>
<dbReference type="GeneID" id="16079039"/>
<keyword evidence="15 18" id="KW-0472">Membrane</keyword>
<evidence type="ECO:0000256" key="15">
    <source>
        <dbReference type="ARBA" id="ARBA00023136"/>
    </source>
</evidence>
<keyword evidence="7" id="KW-0813">Transport</keyword>
<evidence type="ECO:0000313" key="22">
    <source>
        <dbReference type="Proteomes" id="UP000007799"/>
    </source>
</evidence>
<evidence type="ECO:0000256" key="13">
    <source>
        <dbReference type="ARBA" id="ARBA00023034"/>
    </source>
</evidence>
<evidence type="ECO:0000313" key="21">
    <source>
        <dbReference type="EMBL" id="EGD76269.1"/>
    </source>
</evidence>
<keyword evidence="17" id="KW-0968">Cytoplasmic vesicle</keyword>
<evidence type="ECO:0000256" key="18">
    <source>
        <dbReference type="SAM" id="Phobius"/>
    </source>
</evidence>
<dbReference type="KEGG" id="sre:PTSG_00972"/>
<evidence type="ECO:0000256" key="3">
    <source>
        <dbReference type="ARBA" id="ARBA00004394"/>
    </source>
</evidence>
<evidence type="ECO:0000256" key="10">
    <source>
        <dbReference type="ARBA" id="ARBA00022927"/>
    </source>
</evidence>
<evidence type="ECO:0000256" key="19">
    <source>
        <dbReference type="SAM" id="SignalP"/>
    </source>
</evidence>
<comment type="subcellular location">
    <subcellularLocation>
        <location evidence="2">Cytoplasmic vesicle membrane</location>
        <topology evidence="2">Single-pass type I membrane protein</topology>
    </subcellularLocation>
    <subcellularLocation>
        <location evidence="3">Golgi apparatus membrane</location>
    </subcellularLocation>
    <subcellularLocation>
        <location evidence="1">Mitochondrion membrane</location>
        <topology evidence="1">Single-pass membrane protein</topology>
    </subcellularLocation>
    <subcellularLocation>
        <location evidence="4">Preautophagosomal structure membrane</location>
        <topology evidence="4">Single-pass type I membrane protein</topology>
    </subcellularLocation>
</comment>
<dbReference type="EMBL" id="GL832956">
    <property type="protein sequence ID" value="EGD76269.1"/>
    <property type="molecule type" value="Genomic_DNA"/>
</dbReference>
<evidence type="ECO:0000256" key="7">
    <source>
        <dbReference type="ARBA" id="ARBA00022448"/>
    </source>
</evidence>
<keyword evidence="22" id="KW-1185">Reference proteome</keyword>
<gene>
    <name evidence="21" type="ORF">PTSG_00972</name>
</gene>
<dbReference type="GO" id="GO:0006914">
    <property type="term" value="P:autophagy"/>
    <property type="evidence" value="ECO:0007669"/>
    <property type="project" value="UniProtKB-KW"/>
</dbReference>
<dbReference type="GO" id="GO:0005802">
    <property type="term" value="C:trans-Golgi network"/>
    <property type="evidence" value="ECO:0007669"/>
    <property type="project" value="TreeGrafter"/>
</dbReference>
<dbReference type="AlphaFoldDB" id="F2TY10"/>
<feature type="transmembrane region" description="Helical" evidence="18">
    <location>
        <begin position="229"/>
        <end position="250"/>
    </location>
</feature>
<dbReference type="PANTHER" id="PTHR15071">
    <property type="entry name" value="MANNOSE-6-PHOSPHATE RECEPTOR FAMILY MEMBER"/>
    <property type="match status" value="1"/>
</dbReference>
<evidence type="ECO:0000256" key="17">
    <source>
        <dbReference type="ARBA" id="ARBA00023329"/>
    </source>
</evidence>
<dbReference type="InterPro" id="IPR018939">
    <property type="entry name" value="Autophagy-rel_prot_27"/>
</dbReference>
<evidence type="ECO:0000256" key="12">
    <source>
        <dbReference type="ARBA" id="ARBA00023006"/>
    </source>
</evidence>
<evidence type="ECO:0000256" key="11">
    <source>
        <dbReference type="ARBA" id="ARBA00022989"/>
    </source>
</evidence>
<proteinExistence type="inferred from homology"/>
<evidence type="ECO:0000256" key="9">
    <source>
        <dbReference type="ARBA" id="ARBA00022729"/>
    </source>
</evidence>
<comment type="similarity">
    <text evidence="5">Belongs to the ATG27 family.</text>
</comment>
<evidence type="ECO:0000256" key="2">
    <source>
        <dbReference type="ARBA" id="ARBA00004358"/>
    </source>
</evidence>
<dbReference type="InParanoid" id="F2TY10"/>
<dbReference type="PANTHER" id="PTHR15071:SF0">
    <property type="entry name" value="MANNOSE 6-PHOSPHATE RECEPTOR-LIKE PROTEIN 1"/>
    <property type="match status" value="1"/>
</dbReference>
<dbReference type="PROSITE" id="PS51914">
    <property type="entry name" value="MRH"/>
    <property type="match status" value="1"/>
</dbReference>
<evidence type="ECO:0000259" key="20">
    <source>
        <dbReference type="PROSITE" id="PS51914"/>
    </source>
</evidence>
<keyword evidence="8 18" id="KW-0812">Transmembrane</keyword>
<accession>F2TY10</accession>
<dbReference type="GO" id="GO:0000139">
    <property type="term" value="C:Golgi membrane"/>
    <property type="evidence" value="ECO:0007669"/>
    <property type="project" value="UniProtKB-SubCell"/>
</dbReference>
<dbReference type="InterPro" id="IPR009011">
    <property type="entry name" value="Man6P_isomerase_rcpt-bd_dom_sf"/>
</dbReference>
<evidence type="ECO:0000256" key="5">
    <source>
        <dbReference type="ARBA" id="ARBA00005363"/>
    </source>
</evidence>
<dbReference type="GO" id="GO:0034045">
    <property type="term" value="C:phagophore assembly site membrane"/>
    <property type="evidence" value="ECO:0007669"/>
    <property type="project" value="UniProtKB-SubCell"/>
</dbReference>
<reference evidence="21" key="1">
    <citation type="submission" date="2009-08" db="EMBL/GenBank/DDBJ databases">
        <title>Annotation of Salpingoeca rosetta.</title>
        <authorList>
            <consortium name="The Broad Institute Genome Sequencing Platform"/>
            <person name="Russ C."/>
            <person name="Cuomo C."/>
            <person name="Burger G."/>
            <person name="Gray M.W."/>
            <person name="Holland P.W.H."/>
            <person name="King N."/>
            <person name="Lang F.B.F."/>
            <person name="Roger A.J."/>
            <person name="Ruiz-Trillo I."/>
            <person name="Young S.K."/>
            <person name="Zeng Q."/>
            <person name="Gargeya S."/>
            <person name="Alvarado L."/>
            <person name="Berlin A."/>
            <person name="Chapman S.B."/>
            <person name="Chen Z."/>
            <person name="Freedman E."/>
            <person name="Gellesch M."/>
            <person name="Goldberg J."/>
            <person name="Griggs A."/>
            <person name="Gujja S."/>
            <person name="Heilman E."/>
            <person name="Heiman D."/>
            <person name="Howarth C."/>
            <person name="Mehta T."/>
            <person name="Neiman D."/>
            <person name="Pearson M."/>
            <person name="Roberts A."/>
            <person name="Saif S."/>
            <person name="Shea T."/>
            <person name="Shenoy N."/>
            <person name="Sisk P."/>
            <person name="Stolte C."/>
            <person name="Sykes S."/>
            <person name="White J."/>
            <person name="Yandava C."/>
            <person name="Haas B."/>
            <person name="Nusbaum C."/>
            <person name="Birren B."/>
        </authorList>
    </citation>
    <scope>NUCLEOTIDE SEQUENCE [LARGE SCALE GENOMIC DNA]</scope>
    <source>
        <strain evidence="21">ATCC 50818</strain>
    </source>
</reference>
<evidence type="ECO:0000256" key="4">
    <source>
        <dbReference type="ARBA" id="ARBA00004472"/>
    </source>
</evidence>
<dbReference type="Proteomes" id="UP000007799">
    <property type="component" value="Unassembled WGS sequence"/>
</dbReference>
<keyword evidence="13" id="KW-0333">Golgi apparatus</keyword>
<dbReference type="InterPro" id="IPR044865">
    <property type="entry name" value="MRH_dom"/>
</dbReference>
<keyword evidence="11 18" id="KW-1133">Transmembrane helix</keyword>
<evidence type="ECO:0000256" key="6">
    <source>
        <dbReference type="ARBA" id="ARBA00013776"/>
    </source>
</evidence>